<evidence type="ECO:0000256" key="1">
    <source>
        <dbReference type="SAM" id="Phobius"/>
    </source>
</evidence>
<feature type="transmembrane region" description="Helical" evidence="1">
    <location>
        <begin position="12"/>
        <end position="34"/>
    </location>
</feature>
<dbReference type="Proteomes" id="UP000245999">
    <property type="component" value="Chromosome"/>
</dbReference>
<organism evidence="2 3">
    <name type="scientific">Hymenobacter nivis</name>
    <dbReference type="NCBI Taxonomy" id="1850093"/>
    <lineage>
        <taxon>Bacteria</taxon>
        <taxon>Pseudomonadati</taxon>
        <taxon>Bacteroidota</taxon>
        <taxon>Cytophagia</taxon>
        <taxon>Cytophagales</taxon>
        <taxon>Hymenobacteraceae</taxon>
        <taxon>Hymenobacter</taxon>
    </lineage>
</organism>
<keyword evidence="3" id="KW-1185">Reference proteome</keyword>
<evidence type="ECO:0008006" key="4">
    <source>
        <dbReference type="Google" id="ProtNLM"/>
    </source>
</evidence>
<sequence>MWRSLFDTLFFTLAYPLSLLLAVAVGYLFAEISYRRRGRIWKPSGIENALVTIFGLLLSFTLLSSNNSLKERTVLIHQSSDAVAELYRESELLPAAGPVIVRGLLLRFLALELAEHRPKPLPDPAHARKIMVLYRQAWQQLRDATRAATLRPDDVRRLLPAFYKLNNATSRLHYSYQEGTPYSIIALLLISSWAIGVLVGFSNSAQETRHYFVPILFVIISVLTVQAIRDLDNPEVGFIRPNYNNLQDLQRLIAQDQLPAPRRAGN</sequence>
<evidence type="ECO:0000313" key="3">
    <source>
        <dbReference type="Proteomes" id="UP000245999"/>
    </source>
</evidence>
<feature type="transmembrane region" description="Helical" evidence="1">
    <location>
        <begin position="46"/>
        <end position="65"/>
    </location>
</feature>
<keyword evidence="1" id="KW-0812">Transmembrane</keyword>
<dbReference type="EMBL" id="CP029145">
    <property type="protein sequence ID" value="AWM32546.1"/>
    <property type="molecule type" value="Genomic_DNA"/>
</dbReference>
<dbReference type="KEGG" id="hnv:DDQ68_06945"/>
<accession>A0A2Z3GMV6</accession>
<keyword evidence="1" id="KW-1133">Transmembrane helix</keyword>
<gene>
    <name evidence="2" type="ORF">DDQ68_06945</name>
</gene>
<protein>
    <recommendedName>
        <fullName evidence="4">DUF4239 domain-containing protein</fullName>
    </recommendedName>
</protein>
<feature type="transmembrane region" description="Helical" evidence="1">
    <location>
        <begin position="180"/>
        <end position="199"/>
    </location>
</feature>
<dbReference type="RefSeq" id="WP_109655647.1">
    <property type="nucleotide sequence ID" value="NZ_CP029145.1"/>
</dbReference>
<dbReference type="OrthoDB" id="878663at2"/>
<dbReference type="AlphaFoldDB" id="A0A2Z3GMV6"/>
<feature type="transmembrane region" description="Helical" evidence="1">
    <location>
        <begin position="211"/>
        <end position="228"/>
    </location>
</feature>
<keyword evidence="1" id="KW-0472">Membrane</keyword>
<name>A0A2Z3GMV6_9BACT</name>
<reference evidence="3" key="1">
    <citation type="submission" date="2018-04" db="EMBL/GenBank/DDBJ databases">
        <title>Complete genome of Antarctic heterotrophic bacterium Hymenobacter nivis.</title>
        <authorList>
            <person name="Terashima M."/>
        </authorList>
    </citation>
    <scope>NUCLEOTIDE SEQUENCE [LARGE SCALE GENOMIC DNA]</scope>
    <source>
        <strain evidence="3">NBRC 111535</strain>
    </source>
</reference>
<proteinExistence type="predicted"/>
<evidence type="ECO:0000313" key="2">
    <source>
        <dbReference type="EMBL" id="AWM32546.1"/>
    </source>
</evidence>